<organism evidence="3 4">
    <name type="scientific">Bibersteinia trehalosi Y31</name>
    <dbReference type="NCBI Taxonomy" id="1261658"/>
    <lineage>
        <taxon>Bacteria</taxon>
        <taxon>Pseudomonadati</taxon>
        <taxon>Pseudomonadota</taxon>
        <taxon>Gammaproteobacteria</taxon>
        <taxon>Pasteurellales</taxon>
        <taxon>Pasteurellaceae</taxon>
        <taxon>Bibersteinia</taxon>
    </lineage>
</organism>
<dbReference type="PATRIC" id="fig|1261658.3.peg.1297"/>
<dbReference type="Gene3D" id="1.10.260.40">
    <property type="entry name" value="lambda repressor-like DNA-binding domains"/>
    <property type="match status" value="1"/>
</dbReference>
<dbReference type="SUPFAM" id="SSF47413">
    <property type="entry name" value="lambda repressor-like DNA-binding domains"/>
    <property type="match status" value="1"/>
</dbReference>
<protein>
    <submittedName>
        <fullName evidence="3">DNA-binding protein</fullName>
    </submittedName>
</protein>
<dbReference type="GO" id="GO:0003677">
    <property type="term" value="F:DNA binding"/>
    <property type="evidence" value="ECO:0007669"/>
    <property type="project" value="UniProtKB-KW"/>
</dbReference>
<dbReference type="AlphaFoldDB" id="A0A179CVX6"/>
<dbReference type="Pfam" id="PF01381">
    <property type="entry name" value="HTH_3"/>
    <property type="match status" value="1"/>
</dbReference>
<dbReference type="PANTHER" id="PTHR46558">
    <property type="entry name" value="TRACRIPTIONAL REGULATORY PROTEIN-RELATED-RELATED"/>
    <property type="match status" value="1"/>
</dbReference>
<evidence type="ECO:0000259" key="2">
    <source>
        <dbReference type="PROSITE" id="PS50943"/>
    </source>
</evidence>
<gene>
    <name evidence="3" type="ORF">F480_06540</name>
</gene>
<dbReference type="Proteomes" id="UP000078358">
    <property type="component" value="Unassembled WGS sequence"/>
</dbReference>
<dbReference type="CDD" id="cd00093">
    <property type="entry name" value="HTH_XRE"/>
    <property type="match status" value="1"/>
</dbReference>
<evidence type="ECO:0000256" key="1">
    <source>
        <dbReference type="ARBA" id="ARBA00023125"/>
    </source>
</evidence>
<proteinExistence type="predicted"/>
<dbReference type="RefSeq" id="WP_064318577.1">
    <property type="nucleotide sequence ID" value="NZ_JACI01000002.1"/>
</dbReference>
<dbReference type="PROSITE" id="PS50943">
    <property type="entry name" value="HTH_CROC1"/>
    <property type="match status" value="1"/>
</dbReference>
<name>A0A179CVX6_BIBTR</name>
<feature type="domain" description="HTH cro/C1-type" evidence="2">
    <location>
        <begin position="16"/>
        <end position="70"/>
    </location>
</feature>
<dbReference type="InterPro" id="IPR001387">
    <property type="entry name" value="Cro/C1-type_HTH"/>
</dbReference>
<comment type="caution">
    <text evidence="3">The sequence shown here is derived from an EMBL/GenBank/DDBJ whole genome shotgun (WGS) entry which is preliminary data.</text>
</comment>
<reference evidence="3 4" key="1">
    <citation type="submission" date="2014-01" db="EMBL/GenBank/DDBJ databases">
        <authorList>
            <person name="Zuccon D."/>
        </authorList>
    </citation>
    <scope>NUCLEOTIDE SEQUENCE [LARGE SCALE GENOMIC DNA]</scope>
    <source>
        <strain evidence="3 4">Y31</strain>
    </source>
</reference>
<sequence>MGIDKQSFSTQLGKNIAKHRQKLGLTQEQLAEKLDLGNEAVSRIERGVTTPSLMRLFDFAMVFHCKVNDLLIETQSPRKDDIEHIGLLLNQLSEDDRSFAIKQLEQLIDYLKSKS</sequence>
<dbReference type="InterPro" id="IPR010982">
    <property type="entry name" value="Lambda_DNA-bd_dom_sf"/>
</dbReference>
<keyword evidence="1 3" id="KW-0238">DNA-binding</keyword>
<accession>A0A179CVX6</accession>
<dbReference type="EMBL" id="JACI01000002">
    <property type="protein sequence ID" value="OAQ14049.1"/>
    <property type="molecule type" value="Genomic_DNA"/>
</dbReference>
<evidence type="ECO:0000313" key="4">
    <source>
        <dbReference type="Proteomes" id="UP000078358"/>
    </source>
</evidence>
<dbReference type="SMART" id="SM00530">
    <property type="entry name" value="HTH_XRE"/>
    <property type="match status" value="1"/>
</dbReference>
<evidence type="ECO:0000313" key="3">
    <source>
        <dbReference type="EMBL" id="OAQ14049.1"/>
    </source>
</evidence>
<dbReference type="PANTHER" id="PTHR46558:SF4">
    <property type="entry name" value="DNA-BIDING PHAGE PROTEIN"/>
    <property type="match status" value="1"/>
</dbReference>